<organism evidence="2 3">
    <name type="scientific">Microbulbifer pacificus</name>
    <dbReference type="NCBI Taxonomy" id="407164"/>
    <lineage>
        <taxon>Bacteria</taxon>
        <taxon>Pseudomonadati</taxon>
        <taxon>Pseudomonadota</taxon>
        <taxon>Gammaproteobacteria</taxon>
        <taxon>Cellvibrionales</taxon>
        <taxon>Microbulbiferaceae</taxon>
        <taxon>Microbulbifer</taxon>
    </lineage>
</organism>
<protein>
    <submittedName>
        <fullName evidence="2">DUF1365 domain-containing protein</fullName>
    </submittedName>
</protein>
<dbReference type="EMBL" id="CP137555">
    <property type="protein sequence ID" value="WOX05830.1"/>
    <property type="molecule type" value="Genomic_DNA"/>
</dbReference>
<keyword evidence="3" id="KW-1185">Reference proteome</keyword>
<sequence>MRSGIYTGWIQHRRYQPRDHSFRYRGFMVYAFLDELPEILAQTPLWSVGGWAPAQYRREDFYGDPAVPLDQAVRDRVEAECGYRPQGPIAFLANWRYFGYNMNPISVYYCFDSSATEVQALLLDVHNTPWNERHGYVLSIADAVGEQRDTEGAERKRGRVHKACFQKTLHVSPFMPLDQVYQWRSTTPGDRLTVSIRSLDAGECVFDACMSLVREEISPAVLRKKLIQFPLYTVKVIGAIYWQALKLLVKRVPLFTHPGRAVSEQPNRSHKKQSEDGVNRI</sequence>
<feature type="region of interest" description="Disordered" evidence="1">
    <location>
        <begin position="260"/>
        <end position="281"/>
    </location>
</feature>
<name>A0AAU0MYZ8_9GAMM</name>
<dbReference type="PANTHER" id="PTHR33973:SF4">
    <property type="entry name" value="OS07G0153300 PROTEIN"/>
    <property type="match status" value="1"/>
</dbReference>
<accession>A0AAU0MYZ8</accession>
<dbReference type="Proteomes" id="UP001302477">
    <property type="component" value="Chromosome"/>
</dbReference>
<dbReference type="RefSeq" id="WP_318954294.1">
    <property type="nucleotide sequence ID" value="NZ_CP137555.1"/>
</dbReference>
<evidence type="ECO:0000256" key="1">
    <source>
        <dbReference type="SAM" id="MobiDB-lite"/>
    </source>
</evidence>
<feature type="compositionally biased region" description="Basic and acidic residues" evidence="1">
    <location>
        <begin position="272"/>
        <end position="281"/>
    </location>
</feature>
<evidence type="ECO:0000313" key="2">
    <source>
        <dbReference type="EMBL" id="WOX05830.1"/>
    </source>
</evidence>
<evidence type="ECO:0000313" key="3">
    <source>
        <dbReference type="Proteomes" id="UP001302477"/>
    </source>
</evidence>
<gene>
    <name evidence="2" type="ORF">R5R33_01385</name>
</gene>
<proteinExistence type="predicted"/>
<dbReference type="AlphaFoldDB" id="A0AAU0MYZ8"/>
<dbReference type="Pfam" id="PF07103">
    <property type="entry name" value="DUF1365"/>
    <property type="match status" value="1"/>
</dbReference>
<dbReference type="PANTHER" id="PTHR33973">
    <property type="entry name" value="OS07G0153300 PROTEIN"/>
    <property type="match status" value="1"/>
</dbReference>
<dbReference type="KEGG" id="mpaf:R5R33_01385"/>
<reference evidence="2 3" key="1">
    <citation type="submission" date="2023-10" db="EMBL/GenBank/DDBJ databases">
        <title>Description of Microbulbifer bruguierae sp. nov., isolated from the sediments of mangrove plant Bruguiera sexangula and comparative genomic analyses of the genus Microbulbifer.</title>
        <authorList>
            <person name="Long M."/>
        </authorList>
    </citation>
    <scope>NUCLEOTIDE SEQUENCE [LARGE SCALE GENOMIC DNA]</scope>
    <source>
        <strain evidence="2 3">SPO729</strain>
    </source>
</reference>
<dbReference type="InterPro" id="IPR010775">
    <property type="entry name" value="DUF1365"/>
</dbReference>